<gene>
    <name evidence="1" type="ORF">A2610_02870</name>
</gene>
<comment type="caution">
    <text evidence="1">The sequence shown here is derived from an EMBL/GenBank/DDBJ whole genome shotgun (WGS) entry which is preliminary data.</text>
</comment>
<dbReference type="EMBL" id="MGIV01000014">
    <property type="protein sequence ID" value="OGM94218.1"/>
    <property type="molecule type" value="Genomic_DNA"/>
</dbReference>
<accession>A0A1F8E1Y9</accession>
<evidence type="ECO:0000313" key="2">
    <source>
        <dbReference type="Proteomes" id="UP000179057"/>
    </source>
</evidence>
<name>A0A1F8E1Y9_9BACT</name>
<reference evidence="1 2" key="1">
    <citation type="journal article" date="2016" name="Nat. Commun.">
        <title>Thousands of microbial genomes shed light on interconnected biogeochemical processes in an aquifer system.</title>
        <authorList>
            <person name="Anantharaman K."/>
            <person name="Brown C.T."/>
            <person name="Hug L.A."/>
            <person name="Sharon I."/>
            <person name="Castelle C.J."/>
            <person name="Probst A.J."/>
            <person name="Thomas B.C."/>
            <person name="Singh A."/>
            <person name="Wilkins M.J."/>
            <person name="Karaoz U."/>
            <person name="Brodie E.L."/>
            <person name="Williams K.H."/>
            <person name="Hubbard S.S."/>
            <person name="Banfield J.F."/>
        </authorList>
    </citation>
    <scope>NUCLEOTIDE SEQUENCE [LARGE SCALE GENOMIC DNA]</scope>
</reference>
<dbReference type="Proteomes" id="UP000179057">
    <property type="component" value="Unassembled WGS sequence"/>
</dbReference>
<dbReference type="AlphaFoldDB" id="A0A1F8E1Y9"/>
<proteinExistence type="predicted"/>
<evidence type="ECO:0000313" key="1">
    <source>
        <dbReference type="EMBL" id="OGM94218.1"/>
    </source>
</evidence>
<organism evidence="1 2">
    <name type="scientific">Candidatus Wolfebacteria bacterium RIFOXYD1_FULL_48_65</name>
    <dbReference type="NCBI Taxonomy" id="1802561"/>
    <lineage>
        <taxon>Bacteria</taxon>
        <taxon>Candidatus Wolfeibacteriota</taxon>
    </lineage>
</organism>
<sequence>MAEEVVIPAEAGIQVCMHYLDVQTLDTGLRRYDSLNYSIEVLLSGMCVSYAEFDKGACKCFYSSKFLVVWLSRFFRRKVGK</sequence>
<protein>
    <submittedName>
        <fullName evidence="1">Uncharacterized protein</fullName>
    </submittedName>
</protein>